<proteinExistence type="predicted"/>
<feature type="region of interest" description="Disordered" evidence="1">
    <location>
        <begin position="1"/>
        <end position="75"/>
    </location>
</feature>
<comment type="caution">
    <text evidence="2">The sequence shown here is derived from an EMBL/GenBank/DDBJ whole genome shotgun (WGS) entry which is preliminary data.</text>
</comment>
<feature type="compositionally biased region" description="Basic and acidic residues" evidence="1">
    <location>
        <begin position="11"/>
        <end position="21"/>
    </location>
</feature>
<sequence>MKILNFCPRLRSREGSKDRTVHTPAAAALRPRSAADSNQILGPGRSPLGGAESDSAGRARSGDGPPNPPSKILPNPVGEEAMILLCRVYSPGDISAPPYDKPYLSDRDVFRVYKVGGRGSSAPFRLLHVIYVISKRGGGPAQAARRQPGAERPP</sequence>
<evidence type="ECO:0000313" key="3">
    <source>
        <dbReference type="Proteomes" id="UP000299102"/>
    </source>
</evidence>
<dbReference type="AlphaFoldDB" id="A0A4C1UHM4"/>
<reference evidence="2 3" key="1">
    <citation type="journal article" date="2019" name="Commun. Biol.">
        <title>The bagworm genome reveals a unique fibroin gene that provides high tensile strength.</title>
        <authorList>
            <person name="Kono N."/>
            <person name="Nakamura H."/>
            <person name="Ohtoshi R."/>
            <person name="Tomita M."/>
            <person name="Numata K."/>
            <person name="Arakawa K."/>
        </authorList>
    </citation>
    <scope>NUCLEOTIDE SEQUENCE [LARGE SCALE GENOMIC DNA]</scope>
</reference>
<accession>A0A4C1UHM4</accession>
<organism evidence="2 3">
    <name type="scientific">Eumeta variegata</name>
    <name type="common">Bagworm moth</name>
    <name type="synonym">Eumeta japonica</name>
    <dbReference type="NCBI Taxonomy" id="151549"/>
    <lineage>
        <taxon>Eukaryota</taxon>
        <taxon>Metazoa</taxon>
        <taxon>Ecdysozoa</taxon>
        <taxon>Arthropoda</taxon>
        <taxon>Hexapoda</taxon>
        <taxon>Insecta</taxon>
        <taxon>Pterygota</taxon>
        <taxon>Neoptera</taxon>
        <taxon>Endopterygota</taxon>
        <taxon>Lepidoptera</taxon>
        <taxon>Glossata</taxon>
        <taxon>Ditrysia</taxon>
        <taxon>Tineoidea</taxon>
        <taxon>Psychidae</taxon>
        <taxon>Oiketicinae</taxon>
        <taxon>Eumeta</taxon>
    </lineage>
</organism>
<evidence type="ECO:0000256" key="1">
    <source>
        <dbReference type="SAM" id="MobiDB-lite"/>
    </source>
</evidence>
<dbReference type="EMBL" id="BGZK01000173">
    <property type="protein sequence ID" value="GBP25915.1"/>
    <property type="molecule type" value="Genomic_DNA"/>
</dbReference>
<evidence type="ECO:0000313" key="2">
    <source>
        <dbReference type="EMBL" id="GBP25915.1"/>
    </source>
</evidence>
<gene>
    <name evidence="2" type="ORF">EVAR_81800_1</name>
</gene>
<protein>
    <submittedName>
        <fullName evidence="2">Uncharacterized protein</fullName>
    </submittedName>
</protein>
<name>A0A4C1UHM4_EUMVA</name>
<feature type="compositionally biased region" description="Low complexity" evidence="1">
    <location>
        <begin position="24"/>
        <end position="35"/>
    </location>
</feature>
<keyword evidence="3" id="KW-1185">Reference proteome</keyword>
<dbReference type="Proteomes" id="UP000299102">
    <property type="component" value="Unassembled WGS sequence"/>
</dbReference>